<dbReference type="EMBL" id="CP045851">
    <property type="protein sequence ID" value="QGG96121.1"/>
    <property type="molecule type" value="Genomic_DNA"/>
</dbReference>
<evidence type="ECO:0000256" key="6">
    <source>
        <dbReference type="ARBA" id="ARBA00023136"/>
    </source>
</evidence>
<feature type="transmembrane region" description="Helical" evidence="8">
    <location>
        <begin position="235"/>
        <end position="254"/>
    </location>
</feature>
<feature type="transmembrane region" description="Helical" evidence="8">
    <location>
        <begin position="105"/>
        <end position="124"/>
    </location>
</feature>
<feature type="transmembrane region" description="Helical" evidence="8">
    <location>
        <begin position="130"/>
        <end position="149"/>
    </location>
</feature>
<keyword evidence="4 7" id="KW-0812">Transmembrane</keyword>
<keyword evidence="6 8" id="KW-0472">Membrane</keyword>
<dbReference type="Proteomes" id="UP000334019">
    <property type="component" value="Chromosome"/>
</dbReference>
<dbReference type="AlphaFoldDB" id="A0A5Q2RNG1"/>
<evidence type="ECO:0000256" key="2">
    <source>
        <dbReference type="ARBA" id="ARBA00005346"/>
    </source>
</evidence>
<keyword evidence="5 8" id="KW-1133">Transmembrane helix</keyword>
<dbReference type="RefSeq" id="WP_153760227.1">
    <property type="nucleotide sequence ID" value="NZ_CP045851.1"/>
</dbReference>
<evidence type="ECO:0000313" key="10">
    <source>
        <dbReference type="EMBL" id="QGG96121.1"/>
    </source>
</evidence>
<dbReference type="InterPro" id="IPR003918">
    <property type="entry name" value="NADH_UbQ_OxRdtase"/>
</dbReference>
<evidence type="ECO:0000256" key="7">
    <source>
        <dbReference type="RuleBase" id="RU000320"/>
    </source>
</evidence>
<dbReference type="GO" id="GO:0008137">
    <property type="term" value="F:NADH dehydrogenase (ubiquinone) activity"/>
    <property type="evidence" value="ECO:0007669"/>
    <property type="project" value="InterPro"/>
</dbReference>
<accession>A0A5Q2RNG1</accession>
<protein>
    <submittedName>
        <fullName evidence="10">Na+/H+ antiporter subunit D</fullName>
    </submittedName>
</protein>
<sequence>MTVLLPLAVVVPLVGAALALVVSGSRPVQRAVSLVAVTASVGIAVALLVGVESDGTAAVQVGAWPAPLGITLVADLMASLFLLVSVLTVFFVLVFAIGQGADSRGIFHPCYLVLTAGVSASFLAGDLFNLFVAFEIMLIASYVLITLGATRAQVRSGMSYVVVNLTASTLFVTAVAFVYAATGTLNMADLVGRFAELPDPLRAAIGLVFLVVFGVKAAIFPLFGWLPDSYPTAPTSVTAVFAGLLTKVGVYAIIRTQTVFDLPELGGFVLVVAGLTMVIGVLGAIAQDDMKRILSFHIISQIGYMIMGLGLYSVAGLAGAVFYVVHQIPVKTVLFLVGGLVEHVGGSGALARVGGLLHRVPVVAVLFLLPALSLAGIPPFSGFVAKLALVDAGLSGREWVIVAISLAASILTLVSMTKIWSGLFWGEVTEPVRDGTGSLRSAHLMVAATAGAVVLTLAIAVAAGPLFELSERAAVELLDLSPYVEAVMDP</sequence>
<keyword evidence="3" id="KW-1003">Cell membrane</keyword>
<comment type="similarity">
    <text evidence="2">Belongs to the CPA3 antiporters (TC 2.A.63) subunit D family.</text>
</comment>
<dbReference type="PANTHER" id="PTHR42703">
    <property type="entry name" value="NADH DEHYDROGENASE"/>
    <property type="match status" value="1"/>
</dbReference>
<feature type="transmembrane region" description="Helical" evidence="8">
    <location>
        <begin position="29"/>
        <end position="50"/>
    </location>
</feature>
<dbReference type="PRINTS" id="PR01437">
    <property type="entry name" value="NUOXDRDTASE4"/>
</dbReference>
<feature type="transmembrane region" description="Helical" evidence="8">
    <location>
        <begin position="399"/>
        <end position="421"/>
    </location>
</feature>
<dbReference type="Pfam" id="PF00361">
    <property type="entry name" value="Proton_antipo_M"/>
    <property type="match status" value="1"/>
</dbReference>
<dbReference type="GO" id="GO:0005886">
    <property type="term" value="C:plasma membrane"/>
    <property type="evidence" value="ECO:0007669"/>
    <property type="project" value="UniProtKB-SubCell"/>
</dbReference>
<feature type="domain" description="NADH:quinone oxidoreductase/Mrp antiporter transmembrane" evidence="9">
    <location>
        <begin position="124"/>
        <end position="412"/>
    </location>
</feature>
<feature type="transmembrane region" description="Helical" evidence="8">
    <location>
        <begin position="266"/>
        <end position="286"/>
    </location>
</feature>
<evidence type="ECO:0000313" key="11">
    <source>
        <dbReference type="Proteomes" id="UP000334019"/>
    </source>
</evidence>
<evidence type="ECO:0000256" key="5">
    <source>
        <dbReference type="ARBA" id="ARBA00022989"/>
    </source>
</evidence>
<dbReference type="PANTHER" id="PTHR42703:SF1">
    <property type="entry name" value="NA(+)_H(+) ANTIPORTER SUBUNIT D1"/>
    <property type="match status" value="1"/>
</dbReference>
<reference evidence="10 11" key="1">
    <citation type="submission" date="2019-11" db="EMBL/GenBank/DDBJ databases">
        <authorList>
            <person name="He Y."/>
        </authorList>
    </citation>
    <scope>NUCLEOTIDE SEQUENCE [LARGE SCALE GENOMIC DNA]</scope>
    <source>
        <strain evidence="10 11">SCSIO 58843</strain>
    </source>
</reference>
<evidence type="ECO:0000259" key="9">
    <source>
        <dbReference type="Pfam" id="PF00361"/>
    </source>
</evidence>
<dbReference type="InterPro" id="IPR001750">
    <property type="entry name" value="ND/Mrp_TM"/>
</dbReference>
<evidence type="ECO:0000256" key="3">
    <source>
        <dbReference type="ARBA" id="ARBA00022475"/>
    </source>
</evidence>
<feature type="transmembrane region" description="Helical" evidence="8">
    <location>
        <begin position="80"/>
        <end position="98"/>
    </location>
</feature>
<dbReference type="GO" id="GO:0042773">
    <property type="term" value="P:ATP synthesis coupled electron transport"/>
    <property type="evidence" value="ECO:0007669"/>
    <property type="project" value="InterPro"/>
</dbReference>
<feature type="transmembrane region" description="Helical" evidence="8">
    <location>
        <begin position="298"/>
        <end position="325"/>
    </location>
</feature>
<feature type="transmembrane region" description="Helical" evidence="8">
    <location>
        <begin position="201"/>
        <end position="223"/>
    </location>
</feature>
<evidence type="ECO:0000256" key="8">
    <source>
        <dbReference type="SAM" id="Phobius"/>
    </source>
</evidence>
<feature type="transmembrane region" description="Helical" evidence="8">
    <location>
        <begin position="362"/>
        <end position="387"/>
    </location>
</feature>
<evidence type="ECO:0000256" key="1">
    <source>
        <dbReference type="ARBA" id="ARBA00004651"/>
    </source>
</evidence>
<feature type="transmembrane region" description="Helical" evidence="8">
    <location>
        <begin position="161"/>
        <end position="181"/>
    </location>
</feature>
<dbReference type="KEGG" id="atq:GH723_13995"/>
<evidence type="ECO:0000256" key="4">
    <source>
        <dbReference type="ARBA" id="ARBA00022692"/>
    </source>
</evidence>
<name>A0A5Q2RNG1_9ACTN</name>
<feature type="transmembrane region" description="Helical" evidence="8">
    <location>
        <begin position="441"/>
        <end position="463"/>
    </location>
</feature>
<proteinExistence type="inferred from homology"/>
<comment type="subcellular location">
    <subcellularLocation>
        <location evidence="1">Cell membrane</location>
        <topology evidence="1">Multi-pass membrane protein</topology>
    </subcellularLocation>
    <subcellularLocation>
        <location evidence="7">Membrane</location>
        <topology evidence="7">Multi-pass membrane protein</topology>
    </subcellularLocation>
</comment>
<organism evidence="10 11">
    <name type="scientific">Actinomarinicola tropica</name>
    <dbReference type="NCBI Taxonomy" id="2789776"/>
    <lineage>
        <taxon>Bacteria</taxon>
        <taxon>Bacillati</taxon>
        <taxon>Actinomycetota</taxon>
        <taxon>Acidimicrobiia</taxon>
        <taxon>Acidimicrobiales</taxon>
        <taxon>Iamiaceae</taxon>
        <taxon>Actinomarinicola</taxon>
    </lineage>
</organism>
<gene>
    <name evidence="10" type="ORF">GH723_13995</name>
</gene>
<dbReference type="InterPro" id="IPR050586">
    <property type="entry name" value="CPA3_Na-H_Antiporter_D"/>
</dbReference>
<keyword evidence="11" id="KW-1185">Reference proteome</keyword>